<dbReference type="InterPro" id="IPR050327">
    <property type="entry name" value="Proton-linked_MCT"/>
</dbReference>
<gene>
    <name evidence="4" type="ORF">MAR_016095</name>
</gene>
<accession>A0ABY7FSD6</accession>
<dbReference type="InterPro" id="IPR020846">
    <property type="entry name" value="MFS_dom"/>
</dbReference>
<feature type="transmembrane region" description="Helical" evidence="2">
    <location>
        <begin position="184"/>
        <end position="205"/>
    </location>
</feature>
<dbReference type="SUPFAM" id="SSF103473">
    <property type="entry name" value="MFS general substrate transporter"/>
    <property type="match status" value="2"/>
</dbReference>
<protein>
    <submittedName>
        <fullName evidence="4">MOT14-like protein</fullName>
    </submittedName>
</protein>
<dbReference type="Gene3D" id="1.20.1250.20">
    <property type="entry name" value="MFS general substrate transporter like domains"/>
    <property type="match status" value="2"/>
</dbReference>
<sequence length="322" mass="34165">MIGKYEQVDSNIQNEKDSCYKLADLISTSEETCECQAELVVKKGDPEDDCFEDLDTGWAWMVLIASFLTFCLVGAAIYAVGITHAVLLDKYGASVAVTSWAGALHSALNTLGAPLSSLLIDRFSCRVTLVLSGVCYTVGFLATAYAPNIYIAIFTCGILAGTGGALGYTASMVVVGFNFRSKRNLALGISNAGIGFGLFALAPVMQKAREEYGSTGYFLIMAVIYGLLVGSPYVVAMPVSLMFIEMQHLAVSLGLQFSFGGIGAIVGPVIAGILVDHFGNYEMSFIVAGVCVLVSGIVGILSVRCKRAFKQSIEVNVDDPKT</sequence>
<feature type="transmembrane region" description="Helical" evidence="2">
    <location>
        <begin position="58"/>
        <end position="80"/>
    </location>
</feature>
<keyword evidence="2" id="KW-0472">Membrane</keyword>
<keyword evidence="2" id="KW-0812">Transmembrane</keyword>
<dbReference type="InterPro" id="IPR011701">
    <property type="entry name" value="MFS"/>
</dbReference>
<name>A0ABY7FSD6_MYAAR</name>
<evidence type="ECO:0000256" key="2">
    <source>
        <dbReference type="SAM" id="Phobius"/>
    </source>
</evidence>
<evidence type="ECO:0000313" key="5">
    <source>
        <dbReference type="Proteomes" id="UP001164746"/>
    </source>
</evidence>
<feature type="transmembrane region" description="Helical" evidence="2">
    <location>
        <begin position="217"/>
        <end position="237"/>
    </location>
</feature>
<dbReference type="PANTHER" id="PTHR11360:SF310">
    <property type="entry name" value="MONOCARBOXYLATE TRANSPORTER 9-LIKE"/>
    <property type="match status" value="1"/>
</dbReference>
<dbReference type="EMBL" id="CP111023">
    <property type="protein sequence ID" value="WAR22121.1"/>
    <property type="molecule type" value="Genomic_DNA"/>
</dbReference>
<organism evidence="4 5">
    <name type="scientific">Mya arenaria</name>
    <name type="common">Soft-shell clam</name>
    <dbReference type="NCBI Taxonomy" id="6604"/>
    <lineage>
        <taxon>Eukaryota</taxon>
        <taxon>Metazoa</taxon>
        <taxon>Spiralia</taxon>
        <taxon>Lophotrochozoa</taxon>
        <taxon>Mollusca</taxon>
        <taxon>Bivalvia</taxon>
        <taxon>Autobranchia</taxon>
        <taxon>Heteroconchia</taxon>
        <taxon>Euheterodonta</taxon>
        <taxon>Imparidentia</taxon>
        <taxon>Neoheterodontei</taxon>
        <taxon>Myida</taxon>
        <taxon>Myoidea</taxon>
        <taxon>Myidae</taxon>
        <taxon>Mya</taxon>
    </lineage>
</organism>
<proteinExistence type="predicted"/>
<dbReference type="PANTHER" id="PTHR11360">
    <property type="entry name" value="MONOCARBOXYLATE TRANSPORTER"/>
    <property type="match status" value="1"/>
</dbReference>
<evidence type="ECO:0000313" key="4">
    <source>
        <dbReference type="EMBL" id="WAR22121.1"/>
    </source>
</evidence>
<feature type="transmembrane region" description="Helical" evidence="2">
    <location>
        <begin position="283"/>
        <end position="303"/>
    </location>
</feature>
<keyword evidence="2" id="KW-1133">Transmembrane helix</keyword>
<reference evidence="4" key="1">
    <citation type="submission" date="2022-11" db="EMBL/GenBank/DDBJ databases">
        <title>Centuries of genome instability and evolution in soft-shell clam transmissible cancer (bioRxiv).</title>
        <authorList>
            <person name="Hart S.F.M."/>
            <person name="Yonemitsu M.A."/>
            <person name="Giersch R.M."/>
            <person name="Beal B.F."/>
            <person name="Arriagada G."/>
            <person name="Davis B.W."/>
            <person name="Ostrander E.A."/>
            <person name="Goff S.P."/>
            <person name="Metzger M.J."/>
        </authorList>
    </citation>
    <scope>NUCLEOTIDE SEQUENCE</scope>
    <source>
        <strain evidence="4">MELC-2E11</strain>
        <tissue evidence="4">Siphon/mantle</tissue>
    </source>
</reference>
<comment type="subcellular location">
    <subcellularLocation>
        <location evidence="1">Membrane</location>
        <topology evidence="1">Multi-pass membrane protein</topology>
    </subcellularLocation>
</comment>
<keyword evidence="5" id="KW-1185">Reference proteome</keyword>
<feature type="domain" description="Major facilitator superfamily (MFS) profile" evidence="3">
    <location>
        <begin position="62"/>
        <end position="322"/>
    </location>
</feature>
<dbReference type="InterPro" id="IPR036259">
    <property type="entry name" value="MFS_trans_sf"/>
</dbReference>
<feature type="transmembrane region" description="Helical" evidence="2">
    <location>
        <begin position="151"/>
        <end position="177"/>
    </location>
</feature>
<dbReference type="Pfam" id="PF07690">
    <property type="entry name" value="MFS_1"/>
    <property type="match status" value="1"/>
</dbReference>
<feature type="transmembrane region" description="Helical" evidence="2">
    <location>
        <begin position="249"/>
        <end position="271"/>
    </location>
</feature>
<dbReference type="PROSITE" id="PS50850">
    <property type="entry name" value="MFS"/>
    <property type="match status" value="1"/>
</dbReference>
<evidence type="ECO:0000256" key="1">
    <source>
        <dbReference type="ARBA" id="ARBA00004141"/>
    </source>
</evidence>
<feature type="transmembrane region" description="Helical" evidence="2">
    <location>
        <begin position="127"/>
        <end position="145"/>
    </location>
</feature>
<evidence type="ECO:0000259" key="3">
    <source>
        <dbReference type="PROSITE" id="PS50850"/>
    </source>
</evidence>
<dbReference type="Proteomes" id="UP001164746">
    <property type="component" value="Chromosome 12"/>
</dbReference>